<dbReference type="CDD" id="cd15482">
    <property type="entry name" value="Sialidase_non-viral"/>
    <property type="match status" value="1"/>
</dbReference>
<name>A0A1F7WC94_9BACT</name>
<dbReference type="Proteomes" id="UP000176988">
    <property type="component" value="Unassembled WGS sequence"/>
</dbReference>
<dbReference type="SUPFAM" id="SSF110296">
    <property type="entry name" value="Oligoxyloglucan reducing end-specific cellobiohydrolase"/>
    <property type="match status" value="1"/>
</dbReference>
<dbReference type="STRING" id="1802424.A2480_04185"/>
<comment type="caution">
    <text evidence="2">The sequence shown here is derived from an EMBL/GenBank/DDBJ whole genome shotgun (WGS) entry which is preliminary data.</text>
</comment>
<proteinExistence type="predicted"/>
<keyword evidence="1" id="KW-0812">Transmembrane</keyword>
<dbReference type="EMBL" id="MGFG01000032">
    <property type="protein sequence ID" value="OGM00422.1"/>
    <property type="molecule type" value="Genomic_DNA"/>
</dbReference>
<reference evidence="2 3" key="1">
    <citation type="journal article" date="2016" name="Nat. Commun.">
        <title>Thousands of microbial genomes shed light on interconnected biogeochemical processes in an aquifer system.</title>
        <authorList>
            <person name="Anantharaman K."/>
            <person name="Brown C.T."/>
            <person name="Hug L.A."/>
            <person name="Sharon I."/>
            <person name="Castelle C.J."/>
            <person name="Probst A.J."/>
            <person name="Thomas B.C."/>
            <person name="Singh A."/>
            <person name="Wilkins M.J."/>
            <person name="Karaoz U."/>
            <person name="Brodie E.L."/>
            <person name="Williams K.H."/>
            <person name="Hubbard S.S."/>
            <person name="Banfield J.F."/>
        </authorList>
    </citation>
    <scope>NUCLEOTIDE SEQUENCE [LARGE SCALE GENOMIC DNA]</scope>
</reference>
<accession>A0A1F7WC94</accession>
<evidence type="ECO:0000313" key="2">
    <source>
        <dbReference type="EMBL" id="OGM00422.1"/>
    </source>
</evidence>
<dbReference type="InterPro" id="IPR015943">
    <property type="entry name" value="WD40/YVTN_repeat-like_dom_sf"/>
</dbReference>
<sequence length="441" mass="49183">MNKISIRSKWLAAAIVLLAIMAVSFGLLWLAHKMEEESKDRFESTTPILVPSPDGGLVEEAALVIPTTEQVDTAGAPTYGPEVPPLPPVSISAQNSQGLRRVGFNPPIGDIFRLDYDPITDTLLMAVVEANGDGSIWRLSNDETIERVLRGGEQTNEIFLGSDGHGTVYAGFAGPGILYRSADRGLTWQQVATGIDGTFWGLTDDGNGTLWGSLHAYNSALLYRSTDDGFTWQVWHDFQRMFPEYAITYREGDGRFMLRHLHDVAYVNGQLFVGVGDVARFTVKSDDGGLTWRKIWSEGFTAHVQVPGEGLLLGPDRLQSHGLARYDFNTNQTEEVWSPLPFGWSGFTYSLMQFDGVYYAAFHNEANEVDSFSGRSGVVVSHDGFSWYPFMEIDPLTNWARTDIFLAPRRDWTGWITLNGALYIFESPIGRWFDVHRVFGQ</sequence>
<dbReference type="AlphaFoldDB" id="A0A1F7WC94"/>
<feature type="transmembrane region" description="Helical" evidence="1">
    <location>
        <begin position="12"/>
        <end position="31"/>
    </location>
</feature>
<organism evidence="2 3">
    <name type="scientific">Candidatus Uhrbacteria bacterium RIFOXYC2_FULL_47_19</name>
    <dbReference type="NCBI Taxonomy" id="1802424"/>
    <lineage>
        <taxon>Bacteria</taxon>
        <taxon>Candidatus Uhriibacteriota</taxon>
    </lineage>
</organism>
<protein>
    <recommendedName>
        <fullName evidence="4">Photosynthesis system II assembly factor Ycf48/Hcf136-like domain-containing protein</fullName>
    </recommendedName>
</protein>
<dbReference type="Gene3D" id="2.130.10.10">
    <property type="entry name" value="YVTN repeat-like/Quinoprotein amine dehydrogenase"/>
    <property type="match status" value="1"/>
</dbReference>
<evidence type="ECO:0008006" key="4">
    <source>
        <dbReference type="Google" id="ProtNLM"/>
    </source>
</evidence>
<gene>
    <name evidence="2" type="ORF">A2480_04185</name>
</gene>
<evidence type="ECO:0000313" key="3">
    <source>
        <dbReference type="Proteomes" id="UP000176988"/>
    </source>
</evidence>
<keyword evidence="1" id="KW-0472">Membrane</keyword>
<evidence type="ECO:0000256" key="1">
    <source>
        <dbReference type="SAM" id="Phobius"/>
    </source>
</evidence>
<keyword evidence="1" id="KW-1133">Transmembrane helix</keyword>